<gene>
    <name evidence="1" type="ORF">HF849_06185</name>
</gene>
<dbReference type="RefSeq" id="WP_168981417.1">
    <property type="nucleotide sequence ID" value="NZ_JABAGD010000008.1"/>
</dbReference>
<sequence>MDITKIQISTKDQYMKEKIINILSKELNVKKVSKTYNDGLYQRIYLNVSNGGGISES</sequence>
<proteinExistence type="predicted"/>
<evidence type="ECO:0000313" key="1">
    <source>
        <dbReference type="EMBL" id="NMF04351.1"/>
    </source>
</evidence>
<comment type="caution">
    <text evidence="1">The sequence shown here is derived from an EMBL/GenBank/DDBJ whole genome shotgun (WGS) entry which is preliminary data.</text>
</comment>
<evidence type="ECO:0000313" key="2">
    <source>
        <dbReference type="Proteomes" id="UP000587880"/>
    </source>
</evidence>
<name>A0A7X9XNW4_CLOBE</name>
<dbReference type="EMBL" id="JABAGD010000008">
    <property type="protein sequence ID" value="NMF04351.1"/>
    <property type="molecule type" value="Genomic_DNA"/>
</dbReference>
<reference evidence="1 2" key="1">
    <citation type="submission" date="2020-04" db="EMBL/GenBank/DDBJ databases">
        <authorList>
            <person name="Hitch T.C.A."/>
            <person name="Wylensek D."/>
            <person name="Clavel T."/>
        </authorList>
    </citation>
    <scope>NUCLEOTIDE SEQUENCE [LARGE SCALE GENOMIC DNA]</scope>
    <source>
        <strain evidence="1 2">WB01_NA02</strain>
    </source>
</reference>
<dbReference type="AlphaFoldDB" id="A0A7X9XNW4"/>
<dbReference type="Proteomes" id="UP000587880">
    <property type="component" value="Unassembled WGS sequence"/>
</dbReference>
<organism evidence="1 2">
    <name type="scientific">Clostridium beijerinckii</name>
    <name type="common">Clostridium MP</name>
    <dbReference type="NCBI Taxonomy" id="1520"/>
    <lineage>
        <taxon>Bacteria</taxon>
        <taxon>Bacillati</taxon>
        <taxon>Bacillota</taxon>
        <taxon>Clostridia</taxon>
        <taxon>Eubacteriales</taxon>
        <taxon>Clostridiaceae</taxon>
        <taxon>Clostridium</taxon>
    </lineage>
</organism>
<protein>
    <submittedName>
        <fullName evidence="1">Uncharacterized protein</fullName>
    </submittedName>
</protein>
<accession>A0A7X9XNW4</accession>